<dbReference type="Proteomes" id="UP001431783">
    <property type="component" value="Unassembled WGS sequence"/>
</dbReference>
<name>A0AAW1UKT0_9CUCU</name>
<sequence length="84" mass="9936">LKNTDETINYQGARRKKWVYVGRIIGKEVLETTIETYIKCEVQDDVEVKSWKLRVRTLHSLSTSRPRRTTKEFAVHISDLMALW</sequence>
<dbReference type="AlphaFoldDB" id="A0AAW1UKT0"/>
<feature type="non-terminal residue" evidence="1">
    <location>
        <position position="1"/>
    </location>
</feature>
<gene>
    <name evidence="1" type="ORF">WA026_001838</name>
</gene>
<keyword evidence="2" id="KW-1185">Reference proteome</keyword>
<evidence type="ECO:0000313" key="2">
    <source>
        <dbReference type="Proteomes" id="UP001431783"/>
    </source>
</evidence>
<comment type="caution">
    <text evidence="1">The sequence shown here is derived from an EMBL/GenBank/DDBJ whole genome shotgun (WGS) entry which is preliminary data.</text>
</comment>
<evidence type="ECO:0000313" key="1">
    <source>
        <dbReference type="EMBL" id="KAK9883669.1"/>
    </source>
</evidence>
<reference evidence="1 2" key="1">
    <citation type="submission" date="2023-03" db="EMBL/GenBank/DDBJ databases">
        <title>Genome insight into feeding habits of ladybird beetles.</title>
        <authorList>
            <person name="Li H.-S."/>
            <person name="Huang Y.-H."/>
            <person name="Pang H."/>
        </authorList>
    </citation>
    <scope>NUCLEOTIDE SEQUENCE [LARGE SCALE GENOMIC DNA]</scope>
    <source>
        <strain evidence="1">SYSU_2023b</strain>
        <tissue evidence="1">Whole body</tissue>
    </source>
</reference>
<dbReference type="EMBL" id="JARQZJ010000091">
    <property type="protein sequence ID" value="KAK9883669.1"/>
    <property type="molecule type" value="Genomic_DNA"/>
</dbReference>
<protein>
    <submittedName>
        <fullName evidence="1">Uncharacterized protein</fullName>
    </submittedName>
</protein>
<proteinExistence type="predicted"/>
<organism evidence="1 2">
    <name type="scientific">Henosepilachna vigintioctopunctata</name>
    <dbReference type="NCBI Taxonomy" id="420089"/>
    <lineage>
        <taxon>Eukaryota</taxon>
        <taxon>Metazoa</taxon>
        <taxon>Ecdysozoa</taxon>
        <taxon>Arthropoda</taxon>
        <taxon>Hexapoda</taxon>
        <taxon>Insecta</taxon>
        <taxon>Pterygota</taxon>
        <taxon>Neoptera</taxon>
        <taxon>Endopterygota</taxon>
        <taxon>Coleoptera</taxon>
        <taxon>Polyphaga</taxon>
        <taxon>Cucujiformia</taxon>
        <taxon>Coccinelloidea</taxon>
        <taxon>Coccinellidae</taxon>
        <taxon>Epilachninae</taxon>
        <taxon>Epilachnini</taxon>
        <taxon>Henosepilachna</taxon>
    </lineage>
</organism>
<accession>A0AAW1UKT0</accession>